<dbReference type="EMBL" id="GBRD01014525">
    <property type="protein sequence ID" value="JAG51301.1"/>
    <property type="molecule type" value="Transcribed_RNA"/>
</dbReference>
<keyword evidence="3" id="KW-0378">Hydrolase</keyword>
<accession>A0A0A9YUN6</accession>
<dbReference type="SMART" id="SM00194">
    <property type="entry name" value="PTPc"/>
    <property type="match status" value="2"/>
</dbReference>
<dbReference type="EMBL" id="GBHO01008784">
    <property type="protein sequence ID" value="JAG34820.1"/>
    <property type="molecule type" value="Transcribed_RNA"/>
</dbReference>
<dbReference type="Pfam" id="PF00102">
    <property type="entry name" value="Y_phosphatase"/>
    <property type="match status" value="2"/>
</dbReference>
<evidence type="ECO:0000256" key="3">
    <source>
        <dbReference type="ARBA" id="ARBA00022801"/>
    </source>
</evidence>
<evidence type="ECO:0000256" key="1">
    <source>
        <dbReference type="ARBA" id="ARBA00004167"/>
    </source>
</evidence>
<dbReference type="GO" id="GO:0016020">
    <property type="term" value="C:membrane"/>
    <property type="evidence" value="ECO:0007669"/>
    <property type="project" value="UniProtKB-SubCell"/>
</dbReference>
<proteinExistence type="predicted"/>
<dbReference type="InterPro" id="IPR000387">
    <property type="entry name" value="Tyr_Pase_dom"/>
</dbReference>
<evidence type="ECO:0000259" key="10">
    <source>
        <dbReference type="PROSITE" id="PS50853"/>
    </source>
</evidence>
<evidence type="ECO:0000313" key="12">
    <source>
        <dbReference type="EMBL" id="JAG34820.1"/>
    </source>
</evidence>
<dbReference type="CDD" id="cd14549">
    <property type="entry name" value="R5-PTPc-1"/>
    <property type="match status" value="1"/>
</dbReference>
<dbReference type="InterPro" id="IPR003595">
    <property type="entry name" value="Tyr_Pase_cat"/>
</dbReference>
<dbReference type="InterPro" id="IPR013783">
    <property type="entry name" value="Ig-like_fold"/>
</dbReference>
<dbReference type="PROSITE" id="PS00383">
    <property type="entry name" value="TYR_PHOSPHATASE_1"/>
    <property type="match status" value="1"/>
</dbReference>
<dbReference type="Gene3D" id="3.90.190.10">
    <property type="entry name" value="Protein tyrosine phosphatase superfamily"/>
    <property type="match status" value="2"/>
</dbReference>
<evidence type="ECO:0000313" key="13">
    <source>
        <dbReference type="EMBL" id="JAG51301.1"/>
    </source>
</evidence>
<dbReference type="PROSITE" id="PS50853">
    <property type="entry name" value="FN3"/>
    <property type="match status" value="2"/>
</dbReference>
<dbReference type="InterPro" id="IPR003961">
    <property type="entry name" value="FN3_dom"/>
</dbReference>
<keyword evidence="5 7" id="KW-0472">Membrane</keyword>
<dbReference type="PROSITE" id="PS50056">
    <property type="entry name" value="TYR_PHOSPHATASE_2"/>
    <property type="match status" value="1"/>
</dbReference>
<evidence type="ECO:0000259" key="9">
    <source>
        <dbReference type="PROSITE" id="PS50056"/>
    </source>
</evidence>
<evidence type="ECO:0000256" key="7">
    <source>
        <dbReference type="SAM" id="Phobius"/>
    </source>
</evidence>
<dbReference type="Gene3D" id="2.60.40.10">
    <property type="entry name" value="Immunoglobulins"/>
    <property type="match status" value="2"/>
</dbReference>
<feature type="transmembrane region" description="Helical" evidence="7">
    <location>
        <begin position="288"/>
        <end position="314"/>
    </location>
</feature>
<reference evidence="13" key="3">
    <citation type="submission" date="2014-09" db="EMBL/GenBank/DDBJ databases">
        <authorList>
            <person name="Magalhaes I.L.F."/>
            <person name="Oliveira U."/>
            <person name="Santos F.R."/>
            <person name="Vidigal T.H.D.A."/>
            <person name="Brescovit A.D."/>
            <person name="Santos A.J."/>
        </authorList>
    </citation>
    <scope>NUCLEOTIDE SEQUENCE</scope>
</reference>
<evidence type="ECO:0000259" key="8">
    <source>
        <dbReference type="PROSITE" id="PS50055"/>
    </source>
</evidence>
<comment type="catalytic activity">
    <reaction evidence="6">
        <text>O-phospho-L-tyrosyl-[protein] + H2O = L-tyrosyl-[protein] + phosphate</text>
        <dbReference type="Rhea" id="RHEA:10684"/>
        <dbReference type="Rhea" id="RHEA-COMP:10136"/>
        <dbReference type="Rhea" id="RHEA-COMP:20101"/>
        <dbReference type="ChEBI" id="CHEBI:15377"/>
        <dbReference type="ChEBI" id="CHEBI:43474"/>
        <dbReference type="ChEBI" id="CHEBI:46858"/>
        <dbReference type="ChEBI" id="CHEBI:61978"/>
        <dbReference type="EC" id="3.1.3.48"/>
    </reaction>
</comment>
<name>A0A0A9YUN6_LYGHE</name>
<dbReference type="PANTHER" id="PTHR19134:SF540">
    <property type="entry name" value="TYROSINE-PROTEIN PHOSPHATASE 99A"/>
    <property type="match status" value="1"/>
</dbReference>
<dbReference type="CDD" id="cd00063">
    <property type="entry name" value="FN3"/>
    <property type="match status" value="2"/>
</dbReference>
<sequence>MYMYNFSLYVYIDSKLILYEILEMIGSKGVLLCVFVSIIHLYAAEVEEVDSDTTEAKEEFPVSPPTVKSPNQPANLTVGKVTNTTIDLSWSKPKHPSGEIQGYHLYYEYIKDNPAVTSVNSTLARVHFTLKQLKPNTSYKIWVESVVDGDGQCDYCNETSVVQRTDVSGPGPPRITNVTCIPPNSFFVQWQKPTVFFDTIDFYYISYRSEHSKDGEEIPIDTSKENGEFRLVSNLTENTVYEISLRGASQSVVNPNHFMQGVPSLPRKVFIKADCDSSYDNLEENDRILNVVFITGLVCASFALFFVICAITIWRHCFHAAYYYLEESRQIVTAPAFDWAARNEQHPPVAVNMFAKHVAALHADGDIGFSKEYDSIQCAYLQDQFSSDISTHPENKLKNRYLNILAYDHSRVRLTGGPGQNRWMDYINANYIDGFEKTNAYIGTQGPLPNTFECFWRMVWEQGVTVIVMITNLVERGRRKCDMYWPKEGMDIYGHIQVKLVKEDVLAMYTIRTMKIVHLKAKRKKYSLGERVVQQFHYTNWHDHGTPDHPLPILSFVNKSSAANNSNSGPIIVHCSAGVGRTGTYIVLDAMLKQIRARDEVNIYGYLKYIRNQRNYLVQTEEQYIFIHDAILEAITFAENALSTECLHFILQDNPDAESPHWKLFEANYKMVTAFEAKDYNHISANKTCNQNKNRSTEFIPLENYRVHLTPKPGIEGSDYINASWILGFKKLKEFIITQHPLEHTVIDFWQMIWDHNAQTIVLLSAVDGVDGYQAFWPSEKDATIDSDNFKLKLIEESELDGTVSRDFTVQSLHDDYELTVRIIQPSHTITEIYDIIQLINLVQQYHLEYQNGPIVVVDETGGTVAATFCCLTTLMKQLEYDSHADVSIYAKLYHNRIPGIWKTIDDYLMLYKGLSVITSNKGVSLIASPDPYIHTNSSYTNGHIRASGLS</sequence>
<dbReference type="FunFam" id="3.90.190.10:FF:000068">
    <property type="entry name" value="receptor-type tyrosine-protein phosphatase zeta"/>
    <property type="match status" value="1"/>
</dbReference>
<gene>
    <name evidence="11" type="primary">Ptp99A_5</name>
    <name evidence="14" type="synonym">Ptp99A</name>
    <name evidence="12" type="synonym">Ptp99A_4</name>
    <name evidence="11" type="ORF">CM83_37452</name>
    <name evidence="12" type="ORF">CM83_37453</name>
    <name evidence="14" type="ORF">g.40955</name>
</gene>
<dbReference type="PANTHER" id="PTHR19134">
    <property type="entry name" value="RECEPTOR-TYPE TYROSINE-PROTEIN PHOSPHATASE"/>
    <property type="match status" value="1"/>
</dbReference>
<feature type="domain" description="Fibronectin type-III" evidence="10">
    <location>
        <begin position="169"/>
        <end position="274"/>
    </location>
</feature>
<dbReference type="SMART" id="SM00404">
    <property type="entry name" value="PTPc_motif"/>
    <property type="match status" value="2"/>
</dbReference>
<keyword evidence="7" id="KW-0812">Transmembrane</keyword>
<dbReference type="InterPro" id="IPR000242">
    <property type="entry name" value="PTP_cat"/>
</dbReference>
<feature type="domain" description="Fibronectin type-III" evidence="10">
    <location>
        <begin position="72"/>
        <end position="168"/>
    </location>
</feature>
<dbReference type="GO" id="GO:0004725">
    <property type="term" value="F:protein tyrosine phosphatase activity"/>
    <property type="evidence" value="ECO:0007669"/>
    <property type="project" value="UniProtKB-EC"/>
</dbReference>
<dbReference type="FunFam" id="3.90.190.10:FF:000013">
    <property type="entry name" value="receptor-type tyrosine-protein phosphatase zeta isoform X1"/>
    <property type="match status" value="1"/>
</dbReference>
<feature type="domain" description="Tyrosine specific protein phosphatases" evidence="9">
    <location>
        <begin position="551"/>
        <end position="625"/>
    </location>
</feature>
<dbReference type="PRINTS" id="PR00700">
    <property type="entry name" value="PRTYPHPHTASE"/>
</dbReference>
<feature type="domain" description="Tyrosine-protein phosphatase" evidence="8">
    <location>
        <begin position="369"/>
        <end position="634"/>
    </location>
</feature>
<dbReference type="InterPro" id="IPR050348">
    <property type="entry name" value="Protein-Tyr_Phosphatase"/>
</dbReference>
<keyword evidence="7" id="KW-1133">Transmembrane helix</keyword>
<evidence type="ECO:0000256" key="6">
    <source>
        <dbReference type="ARBA" id="ARBA00051722"/>
    </source>
</evidence>
<dbReference type="InterPro" id="IPR036116">
    <property type="entry name" value="FN3_sf"/>
</dbReference>
<comment type="subcellular location">
    <subcellularLocation>
        <location evidence="1">Membrane</location>
        <topology evidence="1">Single-pass membrane protein</topology>
    </subcellularLocation>
</comment>
<dbReference type="GO" id="GO:0048666">
    <property type="term" value="P:neuron development"/>
    <property type="evidence" value="ECO:0007669"/>
    <property type="project" value="UniProtKB-ARBA"/>
</dbReference>
<protein>
    <submittedName>
        <fullName evidence="11">Tyrosine-protein phosphatase 99A</fullName>
    </submittedName>
</protein>
<reference evidence="11" key="1">
    <citation type="journal article" date="2014" name="PLoS ONE">
        <title>Transcriptome-Based Identification of ABC Transporters in the Western Tarnished Plant Bug Lygus hesperus.</title>
        <authorList>
            <person name="Hull J.J."/>
            <person name="Chaney K."/>
            <person name="Geib S.M."/>
            <person name="Fabrick J.A."/>
            <person name="Brent C.S."/>
            <person name="Walsh D."/>
            <person name="Lavine L.C."/>
        </authorList>
    </citation>
    <scope>NUCLEOTIDE SEQUENCE</scope>
</reference>
<dbReference type="InterPro" id="IPR016130">
    <property type="entry name" value="Tyr_Pase_AS"/>
</dbReference>
<keyword evidence="2" id="KW-0732">Signal</keyword>
<evidence type="ECO:0000256" key="2">
    <source>
        <dbReference type="ARBA" id="ARBA00022729"/>
    </source>
</evidence>
<feature type="domain" description="Tyrosine-protein phosphatase" evidence="8">
    <location>
        <begin position="665"/>
        <end position="918"/>
    </location>
</feature>
<dbReference type="SUPFAM" id="SSF49265">
    <property type="entry name" value="Fibronectin type III"/>
    <property type="match status" value="1"/>
</dbReference>
<reference evidence="14" key="4">
    <citation type="journal article" date="2016" name="Gigascience">
        <title>De novo construction of an expanded transcriptome assembly for the western tarnished plant bug, Lygus hesperus.</title>
        <authorList>
            <person name="Tassone E.E."/>
            <person name="Geib S.M."/>
            <person name="Hall B."/>
            <person name="Fabrick J.A."/>
            <person name="Brent C.S."/>
            <person name="Hull J.J."/>
        </authorList>
    </citation>
    <scope>NUCLEOTIDE SEQUENCE</scope>
</reference>
<evidence type="ECO:0000313" key="11">
    <source>
        <dbReference type="EMBL" id="JAG34818.1"/>
    </source>
</evidence>
<organism evidence="11">
    <name type="scientific">Lygus hesperus</name>
    <name type="common">Western plant bug</name>
    <dbReference type="NCBI Taxonomy" id="30085"/>
    <lineage>
        <taxon>Eukaryota</taxon>
        <taxon>Metazoa</taxon>
        <taxon>Ecdysozoa</taxon>
        <taxon>Arthropoda</taxon>
        <taxon>Hexapoda</taxon>
        <taxon>Insecta</taxon>
        <taxon>Pterygota</taxon>
        <taxon>Neoptera</taxon>
        <taxon>Paraneoptera</taxon>
        <taxon>Hemiptera</taxon>
        <taxon>Heteroptera</taxon>
        <taxon>Panheteroptera</taxon>
        <taxon>Cimicomorpha</taxon>
        <taxon>Miridae</taxon>
        <taxon>Mirini</taxon>
        <taxon>Lygus</taxon>
    </lineage>
</organism>
<dbReference type="InterPro" id="IPR029021">
    <property type="entry name" value="Prot-tyrosine_phosphatase-like"/>
</dbReference>
<evidence type="ECO:0000313" key="14">
    <source>
        <dbReference type="EMBL" id="JAQ18476.1"/>
    </source>
</evidence>
<dbReference type="EMBL" id="GDHC01000153">
    <property type="protein sequence ID" value="JAQ18476.1"/>
    <property type="molecule type" value="Transcribed_RNA"/>
</dbReference>
<dbReference type="SMART" id="SM00060">
    <property type="entry name" value="FN3"/>
    <property type="match status" value="2"/>
</dbReference>
<dbReference type="PROSITE" id="PS50055">
    <property type="entry name" value="TYR_PHOSPHATASE_PTP"/>
    <property type="match status" value="2"/>
</dbReference>
<dbReference type="AlphaFoldDB" id="A0A0A9YUN6"/>
<evidence type="ECO:0000256" key="4">
    <source>
        <dbReference type="ARBA" id="ARBA00022912"/>
    </source>
</evidence>
<reference evidence="11" key="2">
    <citation type="submission" date="2014-07" db="EMBL/GenBank/DDBJ databases">
        <authorList>
            <person name="Hull J."/>
        </authorList>
    </citation>
    <scope>NUCLEOTIDE SEQUENCE</scope>
</reference>
<dbReference type="SUPFAM" id="SSF52799">
    <property type="entry name" value="(Phosphotyrosine protein) phosphatases II"/>
    <property type="match status" value="2"/>
</dbReference>
<dbReference type="EMBL" id="GBHO01008786">
    <property type="protein sequence ID" value="JAG34818.1"/>
    <property type="molecule type" value="Transcribed_RNA"/>
</dbReference>
<dbReference type="Pfam" id="PF00041">
    <property type="entry name" value="fn3"/>
    <property type="match status" value="2"/>
</dbReference>
<evidence type="ECO:0000256" key="5">
    <source>
        <dbReference type="ARBA" id="ARBA00023136"/>
    </source>
</evidence>
<keyword evidence="4" id="KW-0904">Protein phosphatase</keyword>